<accession>A0A7I4YUA3</accession>
<feature type="domain" description="EGF-like" evidence="10">
    <location>
        <begin position="237"/>
        <end position="276"/>
    </location>
</feature>
<evidence type="ECO:0000256" key="4">
    <source>
        <dbReference type="ARBA" id="ARBA00023157"/>
    </source>
</evidence>
<evidence type="ECO:0000256" key="3">
    <source>
        <dbReference type="ARBA" id="ARBA00022737"/>
    </source>
</evidence>
<dbReference type="Gene3D" id="2.10.25.140">
    <property type="match status" value="1"/>
</dbReference>
<evidence type="ECO:0000256" key="9">
    <source>
        <dbReference type="SAM" id="SignalP"/>
    </source>
</evidence>
<keyword evidence="7 9" id="KW-0732">Signal</keyword>
<sequence length="534" mass="59604">MLNTMHSSTFLLILSLVHLLHLAFSSGSLEVRLISSRSCFVKLCVKKPHAQPLDSCLLKSQLIQLQSQKQRIVNTPFYFPFPETFILSAEVFDTQRVALHNYTSKERFVVGSEFTPAQGSSEFLDIAFRSTCHPSYYGNGCQRYCKASVSYTCDSEGKRICREGWSSEQCDQPICQDGCQYGRCVEPGRCECDHGFFGPNCKECRRSEACRHGKCRDNQPFTCACEPGWGGIFCERDLEYCTRHDPCKNGGVCSNGGVQSDFTCRCPEGYVGTTCEIAVPSICQHHGICRNGGLCTTADTKLGRCECTEGFEGRYCEKRKAPINEACSSTSCKNGGSCLNGSNCVCPQCFSGSDCSVIDENCLWQRANTTQDFLANNHDGDKTTHITILMLLAMASILLLATCVVVFFLKYKRMRRLIKDPITQNAINEHRQIHELPKRLKDCQSPSDEAYKVFVIPSKKCKDLDDIDYEKGYISPPRGRYRTLPCIDVVAVSSVAVACTKTVTEPDHHYTEIEFRPTTVALEDKKLADNACVV</sequence>
<dbReference type="FunFam" id="2.10.25.10:FF:000064">
    <property type="entry name" value="Delta-like protein"/>
    <property type="match status" value="1"/>
</dbReference>
<dbReference type="PROSITE" id="PS00022">
    <property type="entry name" value="EGF_1"/>
    <property type="match status" value="5"/>
</dbReference>
<dbReference type="Pfam" id="PF00008">
    <property type="entry name" value="EGF"/>
    <property type="match status" value="1"/>
</dbReference>
<feature type="disulfide bond" evidence="5">
    <location>
        <begin position="247"/>
        <end position="264"/>
    </location>
</feature>
<keyword evidence="4 5" id="KW-1015">Disulfide bond</keyword>
<evidence type="ECO:0000256" key="5">
    <source>
        <dbReference type="PROSITE-ProRule" id="PRU00076"/>
    </source>
</evidence>
<dbReference type="InterPro" id="IPR001881">
    <property type="entry name" value="EGF-like_Ca-bd_dom"/>
</dbReference>
<dbReference type="SUPFAM" id="SSF57196">
    <property type="entry name" value="EGF/Laminin"/>
    <property type="match status" value="2"/>
</dbReference>
<proteinExistence type="predicted"/>
<feature type="disulfide bond" evidence="5">
    <location>
        <begin position="192"/>
        <end position="201"/>
    </location>
</feature>
<dbReference type="PANTHER" id="PTHR24033">
    <property type="entry name" value="EGF-LIKE DOMAIN-CONTAINING PROTEIN"/>
    <property type="match status" value="1"/>
</dbReference>
<dbReference type="InterPro" id="IPR000742">
    <property type="entry name" value="EGF"/>
</dbReference>
<organism evidence="12 13">
    <name type="scientific">Haemonchus contortus</name>
    <name type="common">Barber pole worm</name>
    <dbReference type="NCBI Taxonomy" id="6289"/>
    <lineage>
        <taxon>Eukaryota</taxon>
        <taxon>Metazoa</taxon>
        <taxon>Ecdysozoa</taxon>
        <taxon>Nematoda</taxon>
        <taxon>Chromadorea</taxon>
        <taxon>Rhabditida</taxon>
        <taxon>Rhabditina</taxon>
        <taxon>Rhabditomorpha</taxon>
        <taxon>Strongyloidea</taxon>
        <taxon>Trichostrongylidae</taxon>
        <taxon>Haemonchus</taxon>
    </lineage>
</organism>
<dbReference type="Proteomes" id="UP000025227">
    <property type="component" value="Unplaced"/>
</dbReference>
<comment type="function">
    <text evidence="7">Putative Notch ligand involved in the mediation of Notch signaling.</text>
</comment>
<feature type="domain" description="EGF-like" evidence="10">
    <location>
        <begin position="279"/>
        <end position="317"/>
    </location>
</feature>
<feature type="signal peptide" evidence="9">
    <location>
        <begin position="1"/>
        <end position="25"/>
    </location>
</feature>
<evidence type="ECO:0000256" key="6">
    <source>
        <dbReference type="PROSITE-ProRule" id="PRU00377"/>
    </source>
</evidence>
<feature type="transmembrane region" description="Helical" evidence="8">
    <location>
        <begin position="386"/>
        <end position="409"/>
    </location>
</feature>
<keyword evidence="7 8" id="KW-0812">Transmembrane</keyword>
<dbReference type="WBParaSite" id="HCON_00142890-00001">
    <property type="protein sequence ID" value="HCON_00142890-00001"/>
    <property type="gene ID" value="HCON_00142890"/>
</dbReference>
<feature type="domain" description="EGF-like" evidence="10">
    <location>
        <begin position="206"/>
        <end position="235"/>
    </location>
</feature>
<evidence type="ECO:0000256" key="8">
    <source>
        <dbReference type="SAM" id="Phobius"/>
    </source>
</evidence>
<dbReference type="Pfam" id="PF01414">
    <property type="entry name" value="DSL"/>
    <property type="match status" value="1"/>
</dbReference>
<feature type="chain" id="PRO_5029599183" description="Delta-like protein" evidence="9">
    <location>
        <begin position="26"/>
        <end position="534"/>
    </location>
</feature>
<feature type="disulfide bond" evidence="6">
    <location>
        <begin position="161"/>
        <end position="170"/>
    </location>
</feature>
<keyword evidence="1 7" id="KW-0217">Developmental protein</keyword>
<feature type="disulfide bond" evidence="5">
    <location>
        <begin position="225"/>
        <end position="234"/>
    </location>
</feature>
<evidence type="ECO:0000313" key="12">
    <source>
        <dbReference type="Proteomes" id="UP000025227"/>
    </source>
</evidence>
<reference evidence="13" key="1">
    <citation type="submission" date="2020-12" db="UniProtKB">
        <authorList>
            <consortium name="WormBaseParasite"/>
        </authorList>
    </citation>
    <scope>IDENTIFICATION</scope>
    <source>
        <strain evidence="13">MHco3</strain>
    </source>
</reference>
<dbReference type="SMART" id="SM00051">
    <property type="entry name" value="DSL"/>
    <property type="match status" value="1"/>
</dbReference>
<name>A0A7I4YUA3_HAECO</name>
<feature type="domain" description="EGF-like" evidence="10">
    <location>
        <begin position="171"/>
        <end position="202"/>
    </location>
</feature>
<keyword evidence="3 7" id="KW-0677">Repeat</keyword>
<comment type="caution">
    <text evidence="5">Lacks conserved residue(s) required for the propagation of feature annotation.</text>
</comment>
<comment type="subcellular location">
    <subcellularLocation>
        <location evidence="7">Membrane</location>
        <topology evidence="7">Single-pass type I membrane protein</topology>
    </subcellularLocation>
</comment>
<evidence type="ECO:0000256" key="2">
    <source>
        <dbReference type="ARBA" id="ARBA00022536"/>
    </source>
</evidence>
<evidence type="ECO:0000256" key="1">
    <source>
        <dbReference type="ARBA" id="ARBA00022473"/>
    </source>
</evidence>
<dbReference type="InterPro" id="IPR001774">
    <property type="entry name" value="DSL"/>
</dbReference>
<feature type="disulfide bond" evidence="5">
    <location>
        <begin position="307"/>
        <end position="316"/>
    </location>
</feature>
<keyword evidence="7 8" id="KW-1133">Transmembrane helix</keyword>
<keyword evidence="12" id="KW-1185">Reference proteome</keyword>
<evidence type="ECO:0000259" key="11">
    <source>
        <dbReference type="PROSITE" id="PS51051"/>
    </source>
</evidence>
<dbReference type="SMART" id="SM00179">
    <property type="entry name" value="EGF_CA"/>
    <property type="match status" value="2"/>
</dbReference>
<dbReference type="CDD" id="cd00054">
    <property type="entry name" value="EGF_CA"/>
    <property type="match status" value="1"/>
</dbReference>
<dbReference type="AlphaFoldDB" id="A0A7I4YUA3"/>
<keyword evidence="2 5" id="KW-0245">EGF-like domain</keyword>
<dbReference type="Gene3D" id="2.10.25.10">
    <property type="entry name" value="Laminin"/>
    <property type="match status" value="3"/>
</dbReference>
<dbReference type="PROSITE" id="PS01186">
    <property type="entry name" value="EGF_2"/>
    <property type="match status" value="3"/>
</dbReference>
<dbReference type="OrthoDB" id="5912267at2759"/>
<dbReference type="PANTHER" id="PTHR24033:SF151">
    <property type="entry name" value="NOTCH 2"/>
    <property type="match status" value="1"/>
</dbReference>
<evidence type="ECO:0000313" key="13">
    <source>
        <dbReference type="WBParaSite" id="HCON_00142890-00001"/>
    </source>
</evidence>
<evidence type="ECO:0000256" key="7">
    <source>
        <dbReference type="RuleBase" id="RU280815"/>
    </source>
</evidence>
<feature type="disulfide bond" evidence="6">
    <location>
        <begin position="132"/>
        <end position="141"/>
    </location>
</feature>
<dbReference type="OMA" id="CQRYCKA"/>
<dbReference type="GO" id="GO:0016020">
    <property type="term" value="C:membrane"/>
    <property type="evidence" value="ECO:0007669"/>
    <property type="project" value="UniProtKB-SubCell"/>
</dbReference>
<feature type="domain" description="DSL" evidence="11">
    <location>
        <begin position="130"/>
        <end position="170"/>
    </location>
</feature>
<dbReference type="SMART" id="SM00181">
    <property type="entry name" value="EGF"/>
    <property type="match status" value="6"/>
</dbReference>
<feature type="disulfide bond" evidence="5">
    <location>
        <begin position="266"/>
        <end position="275"/>
    </location>
</feature>
<dbReference type="InterPro" id="IPR051830">
    <property type="entry name" value="NOTCH_homolog"/>
</dbReference>
<feature type="domain" description="EGF-like" evidence="10">
    <location>
        <begin position="323"/>
        <end position="356"/>
    </location>
</feature>
<dbReference type="GO" id="GO:0007154">
    <property type="term" value="P:cell communication"/>
    <property type="evidence" value="ECO:0007669"/>
    <property type="project" value="InterPro"/>
</dbReference>
<evidence type="ECO:0000259" key="10">
    <source>
        <dbReference type="PROSITE" id="PS50026"/>
    </source>
</evidence>
<dbReference type="Pfam" id="PF21700">
    <property type="entry name" value="EGF_DL_JAG"/>
    <property type="match status" value="1"/>
</dbReference>
<keyword evidence="7 8" id="KW-0472">Membrane</keyword>
<dbReference type="PROSITE" id="PS50026">
    <property type="entry name" value="EGF_3"/>
    <property type="match status" value="5"/>
</dbReference>
<dbReference type="GO" id="GO:0005509">
    <property type="term" value="F:calcium ion binding"/>
    <property type="evidence" value="ECO:0007669"/>
    <property type="project" value="InterPro"/>
</dbReference>
<protein>
    <recommendedName>
        <fullName evidence="7">Delta-like protein</fullName>
    </recommendedName>
</protein>
<dbReference type="PROSITE" id="PS51051">
    <property type="entry name" value="DSL"/>
    <property type="match status" value="1"/>
</dbReference>
<feature type="disulfide bond" evidence="5">
    <location>
        <begin position="346"/>
        <end position="355"/>
    </location>
</feature>